<sequence length="135" mass="15118">MTTVPTTDVAVEAPTDFRGFRVLPRFEPGTAVSVHDRGDHVEKVLLGITYNLELRVLVVQMYEGMTTREHLWALFLVKDLVNGALQPCSWARCIRDGRPTELLTAELGYGLESDTDAEFDRLVARYYADADGSRA</sequence>
<comment type="caution">
    <text evidence="1">The sequence shown here is derived from an EMBL/GenBank/DDBJ whole genome shotgun (WGS) entry which is preliminary data.</text>
</comment>
<dbReference type="Proteomes" id="UP000195101">
    <property type="component" value="Unassembled WGS sequence"/>
</dbReference>
<gene>
    <name evidence="1" type="ORF">BFL37_05865</name>
</gene>
<accession>A0A251YMP9</accession>
<dbReference type="EMBL" id="MDJZ01000011">
    <property type="protein sequence ID" value="OUE25510.1"/>
    <property type="molecule type" value="Genomic_DNA"/>
</dbReference>
<reference evidence="1 2" key="1">
    <citation type="submission" date="2016-08" db="EMBL/GenBank/DDBJ databases">
        <title>Genome sequence of Clavibacter michiganensis spp strain CFBP8019.</title>
        <authorList>
            <person name="Thapa S.P."/>
            <person name="Coaker G."/>
            <person name="Jacques M.-A."/>
        </authorList>
    </citation>
    <scope>NUCLEOTIDE SEQUENCE [LARGE SCALE GENOMIC DNA]</scope>
    <source>
        <strain evidence="1">CFBP8019</strain>
    </source>
</reference>
<evidence type="ECO:0000313" key="2">
    <source>
        <dbReference type="Proteomes" id="UP000195101"/>
    </source>
</evidence>
<proteinExistence type="predicted"/>
<organism evidence="1 2">
    <name type="scientific">Clavibacter michiganensis</name>
    <dbReference type="NCBI Taxonomy" id="28447"/>
    <lineage>
        <taxon>Bacteria</taxon>
        <taxon>Bacillati</taxon>
        <taxon>Actinomycetota</taxon>
        <taxon>Actinomycetes</taxon>
        <taxon>Micrococcales</taxon>
        <taxon>Microbacteriaceae</taxon>
        <taxon>Clavibacter</taxon>
    </lineage>
</organism>
<protein>
    <submittedName>
        <fullName evidence="1">Uncharacterized protein</fullName>
    </submittedName>
</protein>
<dbReference type="RefSeq" id="WP_143331590.1">
    <property type="nucleotide sequence ID" value="NZ_MDJZ01000011.1"/>
</dbReference>
<keyword evidence="2" id="KW-1185">Reference proteome</keyword>
<dbReference type="AlphaFoldDB" id="A0A251YMP9"/>
<evidence type="ECO:0000313" key="1">
    <source>
        <dbReference type="EMBL" id="OUE25510.1"/>
    </source>
</evidence>
<name>A0A251YMP9_9MICO</name>